<dbReference type="InterPro" id="IPR001077">
    <property type="entry name" value="COMT_C"/>
</dbReference>
<dbReference type="GO" id="GO:0032259">
    <property type="term" value="P:methylation"/>
    <property type="evidence" value="ECO:0007669"/>
    <property type="project" value="UniProtKB-KW"/>
</dbReference>
<evidence type="ECO:0000313" key="7">
    <source>
        <dbReference type="Proteomes" id="UP001595847"/>
    </source>
</evidence>
<evidence type="ECO:0000256" key="1">
    <source>
        <dbReference type="ARBA" id="ARBA00022603"/>
    </source>
</evidence>
<dbReference type="PROSITE" id="PS51683">
    <property type="entry name" value="SAM_OMT_II"/>
    <property type="match status" value="1"/>
</dbReference>
<feature type="domain" description="O-methyltransferase dimerisation" evidence="5">
    <location>
        <begin position="15"/>
        <end position="91"/>
    </location>
</feature>
<name>A0ABV8FPN2_9ACTN</name>
<dbReference type="SUPFAM" id="SSF53335">
    <property type="entry name" value="S-adenosyl-L-methionine-dependent methyltransferases"/>
    <property type="match status" value="1"/>
</dbReference>
<keyword evidence="1 6" id="KW-0489">Methyltransferase</keyword>
<keyword evidence="3" id="KW-0949">S-adenosyl-L-methionine</keyword>
<comment type="caution">
    <text evidence="6">The sequence shown here is derived from an EMBL/GenBank/DDBJ whole genome shotgun (WGS) entry which is preliminary data.</text>
</comment>
<dbReference type="PIRSF" id="PIRSF005739">
    <property type="entry name" value="O-mtase"/>
    <property type="match status" value="1"/>
</dbReference>
<dbReference type="Pfam" id="PF00891">
    <property type="entry name" value="Methyltransf_2"/>
    <property type="match status" value="1"/>
</dbReference>
<dbReference type="EMBL" id="JBHSBH010000008">
    <property type="protein sequence ID" value="MFC3996678.1"/>
    <property type="molecule type" value="Genomic_DNA"/>
</dbReference>
<dbReference type="InterPro" id="IPR016461">
    <property type="entry name" value="COMT-like"/>
</dbReference>
<evidence type="ECO:0000256" key="3">
    <source>
        <dbReference type="ARBA" id="ARBA00022691"/>
    </source>
</evidence>
<protein>
    <submittedName>
        <fullName evidence="6">Methyltransferase</fullName>
    </submittedName>
</protein>
<evidence type="ECO:0000259" key="5">
    <source>
        <dbReference type="Pfam" id="PF08100"/>
    </source>
</evidence>
<dbReference type="Proteomes" id="UP001595847">
    <property type="component" value="Unassembled WGS sequence"/>
</dbReference>
<dbReference type="Gene3D" id="1.10.10.10">
    <property type="entry name" value="Winged helix-like DNA-binding domain superfamily/Winged helix DNA-binding domain"/>
    <property type="match status" value="1"/>
</dbReference>
<dbReference type="SUPFAM" id="SSF46785">
    <property type="entry name" value="Winged helix' DNA-binding domain"/>
    <property type="match status" value="1"/>
</dbReference>
<dbReference type="GO" id="GO:0008168">
    <property type="term" value="F:methyltransferase activity"/>
    <property type="evidence" value="ECO:0007669"/>
    <property type="project" value="UniProtKB-KW"/>
</dbReference>
<dbReference type="PANTHER" id="PTHR43712:SF2">
    <property type="entry name" value="O-METHYLTRANSFERASE CICE"/>
    <property type="match status" value="1"/>
</dbReference>
<dbReference type="InterPro" id="IPR036388">
    <property type="entry name" value="WH-like_DNA-bd_sf"/>
</dbReference>
<feature type="domain" description="O-methyltransferase C-terminal" evidence="4">
    <location>
        <begin position="113"/>
        <end position="318"/>
    </location>
</feature>
<sequence length="338" mass="36222">MGRDRDEADRGELLELLVGPWLAQAVSAGVELGVIDRVEQEPAGPGELADGLGLQPEPLLRLLRVLAAIGILTEDAEGRYAPTRKGRLLVATHPGSMRDLALLYTSDFFTDAWKRLGDAVRTGESAFRAAHGTDIYGYLHAHPGDSALFDAGMSVGSSFAAELPAVVDFAAASRVVDVGGGDGSVLAGLLMAYPHLSGVLFERPDVMRSAEGRLGTYVAEGRCEAVPGDFFRDVPSGGDVYLLCRVLHNWDDDNARAILANCRAAMPDDGRLLILERVVPDRDPARLAPTFDLHMMVMTAGRERTAAEYGELLHAAGLRAREIRDLAAEMRVLVAVPG</sequence>
<dbReference type="InterPro" id="IPR029063">
    <property type="entry name" value="SAM-dependent_MTases_sf"/>
</dbReference>
<evidence type="ECO:0000259" key="4">
    <source>
        <dbReference type="Pfam" id="PF00891"/>
    </source>
</evidence>
<gene>
    <name evidence="6" type="ORF">ACFOVU_12185</name>
</gene>
<dbReference type="Pfam" id="PF08100">
    <property type="entry name" value="Dimerisation"/>
    <property type="match status" value="1"/>
</dbReference>
<accession>A0ABV8FPN2</accession>
<reference evidence="7" key="1">
    <citation type="journal article" date="2019" name="Int. J. Syst. Evol. Microbiol.">
        <title>The Global Catalogue of Microorganisms (GCM) 10K type strain sequencing project: providing services to taxonomists for standard genome sequencing and annotation.</title>
        <authorList>
            <consortium name="The Broad Institute Genomics Platform"/>
            <consortium name="The Broad Institute Genome Sequencing Center for Infectious Disease"/>
            <person name="Wu L."/>
            <person name="Ma J."/>
        </authorList>
    </citation>
    <scope>NUCLEOTIDE SEQUENCE [LARGE SCALE GENOMIC DNA]</scope>
    <source>
        <strain evidence="7">TBRC 1826</strain>
    </source>
</reference>
<evidence type="ECO:0000256" key="2">
    <source>
        <dbReference type="ARBA" id="ARBA00022679"/>
    </source>
</evidence>
<keyword evidence="7" id="KW-1185">Reference proteome</keyword>
<organism evidence="6 7">
    <name type="scientific">Nocardiopsis sediminis</name>
    <dbReference type="NCBI Taxonomy" id="1778267"/>
    <lineage>
        <taxon>Bacteria</taxon>
        <taxon>Bacillati</taxon>
        <taxon>Actinomycetota</taxon>
        <taxon>Actinomycetes</taxon>
        <taxon>Streptosporangiales</taxon>
        <taxon>Nocardiopsidaceae</taxon>
        <taxon>Nocardiopsis</taxon>
    </lineage>
</organism>
<proteinExistence type="predicted"/>
<dbReference type="Gene3D" id="3.40.50.150">
    <property type="entry name" value="Vaccinia Virus protein VP39"/>
    <property type="match status" value="1"/>
</dbReference>
<dbReference type="PANTHER" id="PTHR43712">
    <property type="entry name" value="PUTATIVE (AFU_ORTHOLOGUE AFUA_4G14580)-RELATED"/>
    <property type="match status" value="1"/>
</dbReference>
<dbReference type="InterPro" id="IPR012967">
    <property type="entry name" value="COMT_dimerisation"/>
</dbReference>
<evidence type="ECO:0000313" key="6">
    <source>
        <dbReference type="EMBL" id="MFC3996678.1"/>
    </source>
</evidence>
<dbReference type="InterPro" id="IPR036390">
    <property type="entry name" value="WH_DNA-bd_sf"/>
</dbReference>
<keyword evidence="2" id="KW-0808">Transferase</keyword>
<dbReference type="RefSeq" id="WP_378532961.1">
    <property type="nucleotide sequence ID" value="NZ_JBHSBH010000008.1"/>
</dbReference>